<organism evidence="5">
    <name type="scientific">seawater metagenome</name>
    <dbReference type="NCBI Taxonomy" id="1561972"/>
    <lineage>
        <taxon>unclassified sequences</taxon>
        <taxon>metagenomes</taxon>
        <taxon>ecological metagenomes</taxon>
    </lineage>
</organism>
<keyword evidence="2" id="KW-0904">Protein phosphatase</keyword>
<dbReference type="SUPFAM" id="SSF52799">
    <property type="entry name" value="(Phosphotyrosine protein) phosphatases II"/>
    <property type="match status" value="1"/>
</dbReference>
<dbReference type="GO" id="GO:0008330">
    <property type="term" value="F:protein tyrosine/threonine phosphatase activity"/>
    <property type="evidence" value="ECO:0007669"/>
    <property type="project" value="TreeGrafter"/>
</dbReference>
<dbReference type="InterPro" id="IPR020422">
    <property type="entry name" value="TYR_PHOSPHATASE_DUAL_dom"/>
</dbReference>
<dbReference type="GO" id="GO:0043409">
    <property type="term" value="P:negative regulation of MAPK cascade"/>
    <property type="evidence" value="ECO:0007669"/>
    <property type="project" value="TreeGrafter"/>
</dbReference>
<dbReference type="InterPro" id="IPR029021">
    <property type="entry name" value="Prot-tyrosine_phosphatase-like"/>
</dbReference>
<evidence type="ECO:0000259" key="3">
    <source>
        <dbReference type="PROSITE" id="PS50054"/>
    </source>
</evidence>
<evidence type="ECO:0000313" key="5">
    <source>
        <dbReference type="EMBL" id="VVU95505.1"/>
    </source>
</evidence>
<feature type="domain" description="Tyrosine specific protein phosphatases" evidence="4">
    <location>
        <begin position="86"/>
        <end position="154"/>
    </location>
</feature>
<dbReference type="InterPro" id="IPR000387">
    <property type="entry name" value="Tyr_Pase_dom"/>
</dbReference>
<protein>
    <submittedName>
        <fullName evidence="5">Dual specificity phosphatase, catalytic domain</fullName>
    </submittedName>
</protein>
<reference evidence="5" key="1">
    <citation type="submission" date="2019-09" db="EMBL/GenBank/DDBJ databases">
        <authorList>
            <person name="Needham M D."/>
        </authorList>
    </citation>
    <scope>NUCLEOTIDE SEQUENCE</scope>
</reference>
<dbReference type="EMBL" id="CABVLZ010000004">
    <property type="protein sequence ID" value="VVU95505.1"/>
    <property type="molecule type" value="Genomic_DNA"/>
</dbReference>
<dbReference type="Gene3D" id="3.90.190.10">
    <property type="entry name" value="Protein tyrosine phosphatase superfamily"/>
    <property type="match status" value="1"/>
</dbReference>
<sequence length="170" mass="19923">MMDRLIFFTRHFLIPFEKYNEIYPGLWLGNLKSCYDAEFLKEKNIKAIVSLYTPLLESKKFTKKGISIFQLNITDNIGLKSNILLFEQFDSINAFIKKNLKSGAVLVHCHYGWQRSASVCTGFLMNHLKISKDQAINIIQSRRRFALFPESSFDLALRLYARKLELRNYK</sequence>
<dbReference type="Pfam" id="PF00782">
    <property type="entry name" value="DSPc"/>
    <property type="match status" value="1"/>
</dbReference>
<gene>
    <name evidence="5" type="ORF">CPAV1605_1256</name>
</gene>
<evidence type="ECO:0000256" key="2">
    <source>
        <dbReference type="ARBA" id="ARBA00022912"/>
    </source>
</evidence>
<name>A0A5E8CLZ8_9ZZZZ</name>
<dbReference type="SMART" id="SM00195">
    <property type="entry name" value="DSPc"/>
    <property type="match status" value="1"/>
</dbReference>
<dbReference type="GO" id="GO:0005737">
    <property type="term" value="C:cytoplasm"/>
    <property type="evidence" value="ECO:0007669"/>
    <property type="project" value="TreeGrafter"/>
</dbReference>
<dbReference type="CDD" id="cd14498">
    <property type="entry name" value="DSP"/>
    <property type="match status" value="1"/>
</dbReference>
<dbReference type="PANTHER" id="PTHR10159">
    <property type="entry name" value="DUAL SPECIFICITY PROTEIN PHOSPHATASE"/>
    <property type="match status" value="1"/>
</dbReference>
<feature type="domain" description="Tyrosine-protein phosphatase" evidence="3">
    <location>
        <begin position="18"/>
        <end position="166"/>
    </location>
</feature>
<dbReference type="PANTHER" id="PTHR10159:SF519">
    <property type="entry name" value="DUAL SPECIFICITY PROTEIN PHOSPHATASE MPK3"/>
    <property type="match status" value="1"/>
</dbReference>
<dbReference type="GO" id="GO:0017017">
    <property type="term" value="F:MAP kinase tyrosine/serine/threonine phosphatase activity"/>
    <property type="evidence" value="ECO:0007669"/>
    <property type="project" value="TreeGrafter"/>
</dbReference>
<dbReference type="PROSITE" id="PS00383">
    <property type="entry name" value="TYR_PHOSPHATASE_1"/>
    <property type="match status" value="1"/>
</dbReference>
<accession>A0A5E8CLZ8</accession>
<dbReference type="PROSITE" id="PS50056">
    <property type="entry name" value="TYR_PHOSPHATASE_2"/>
    <property type="match status" value="1"/>
</dbReference>
<dbReference type="InterPro" id="IPR016130">
    <property type="entry name" value="Tyr_Pase_AS"/>
</dbReference>
<dbReference type="PROSITE" id="PS50054">
    <property type="entry name" value="TYR_PHOSPHATASE_DUAL"/>
    <property type="match status" value="1"/>
</dbReference>
<keyword evidence="1" id="KW-0378">Hydrolase</keyword>
<dbReference type="AlphaFoldDB" id="A0A5E8CLZ8"/>
<evidence type="ECO:0000256" key="1">
    <source>
        <dbReference type="ARBA" id="ARBA00022801"/>
    </source>
</evidence>
<dbReference type="InterPro" id="IPR000340">
    <property type="entry name" value="Dual-sp_phosphatase_cat-dom"/>
</dbReference>
<dbReference type="GO" id="GO:0033550">
    <property type="term" value="F:MAP kinase tyrosine phosphatase activity"/>
    <property type="evidence" value="ECO:0007669"/>
    <property type="project" value="TreeGrafter"/>
</dbReference>
<proteinExistence type="predicted"/>
<evidence type="ECO:0000259" key="4">
    <source>
        <dbReference type="PROSITE" id="PS50056"/>
    </source>
</evidence>